<evidence type="ECO:0000313" key="7">
    <source>
        <dbReference type="Proteomes" id="UP001220324"/>
    </source>
</evidence>
<evidence type="ECO:0000256" key="3">
    <source>
        <dbReference type="ARBA" id="ARBA00022525"/>
    </source>
</evidence>
<dbReference type="PANTHER" id="PTHR31018">
    <property type="entry name" value="SPORULATION-SPECIFIC PROTEIN-RELATED"/>
    <property type="match status" value="1"/>
</dbReference>
<keyword evidence="4" id="KW-0732">Signal</keyword>
<keyword evidence="2" id="KW-0134">Cell wall</keyword>
<dbReference type="EMBL" id="JAQIZZ010000001">
    <property type="protein sequence ID" value="KAJ5556512.1"/>
    <property type="molecule type" value="Genomic_DNA"/>
</dbReference>
<evidence type="ECO:0000256" key="5">
    <source>
        <dbReference type="ARBA" id="ARBA00023180"/>
    </source>
</evidence>
<keyword evidence="7" id="KW-1185">Reference proteome</keyword>
<dbReference type="Proteomes" id="UP001220324">
    <property type="component" value="Unassembled WGS sequence"/>
</dbReference>
<comment type="subcellular location">
    <subcellularLocation>
        <location evidence="1">Secreted</location>
        <location evidence="1">Cell wall</location>
    </subcellularLocation>
</comment>
<keyword evidence="5" id="KW-0325">Glycoprotein</keyword>
<protein>
    <submittedName>
        <fullName evidence="6">Leucine rich repeat 5</fullName>
    </submittedName>
</protein>
<evidence type="ECO:0000256" key="4">
    <source>
        <dbReference type="ARBA" id="ARBA00022729"/>
    </source>
</evidence>
<name>A0AAD6D875_9EURO</name>
<evidence type="ECO:0000313" key="6">
    <source>
        <dbReference type="EMBL" id="KAJ5556512.1"/>
    </source>
</evidence>
<gene>
    <name evidence="6" type="ORF">N7494_000427</name>
</gene>
<dbReference type="InterPro" id="IPR036941">
    <property type="entry name" value="Rcpt_L-dom_sf"/>
</dbReference>
<evidence type="ECO:0000256" key="1">
    <source>
        <dbReference type="ARBA" id="ARBA00004191"/>
    </source>
</evidence>
<comment type="caution">
    <text evidence="6">The sequence shown here is derived from an EMBL/GenBank/DDBJ whole genome shotgun (WGS) entry which is preliminary data.</text>
</comment>
<evidence type="ECO:0000256" key="2">
    <source>
        <dbReference type="ARBA" id="ARBA00022512"/>
    </source>
</evidence>
<dbReference type="GO" id="GO:0009277">
    <property type="term" value="C:fungal-type cell wall"/>
    <property type="evidence" value="ECO:0007669"/>
    <property type="project" value="TreeGrafter"/>
</dbReference>
<proteinExistence type="predicted"/>
<dbReference type="AlphaFoldDB" id="A0AAD6D875"/>
<dbReference type="GO" id="GO:0009986">
    <property type="term" value="C:cell surface"/>
    <property type="evidence" value="ECO:0007669"/>
    <property type="project" value="TreeGrafter"/>
</dbReference>
<dbReference type="GO" id="GO:0005886">
    <property type="term" value="C:plasma membrane"/>
    <property type="evidence" value="ECO:0007669"/>
    <property type="project" value="TreeGrafter"/>
</dbReference>
<dbReference type="PANTHER" id="PTHR31018:SF3">
    <property type="entry name" value="RECEPTOR PROTEIN-TYROSINE KINASE"/>
    <property type="match status" value="1"/>
</dbReference>
<accession>A0AAD6D875</accession>
<sequence length="432" mass="44638">MVLIQGESFQRANQKPYIPSPVDDNGGAWRAFSFTRSPVLLISCILSEYIAMSFAKYIVPALAVAQGAIAASCGDTTISSQSDADTLAADCTTVKGDVTISSSYSQGLDLGSIEKITGTLSCSDAPNITSITAGSLASIGGNFTLDGLTTLSSLSMAELTTIGSIAWQALPALYSLDFTTGVTTVGDLNILNTALTTLDGISLDTVGQFQIEDNTGLKTCNISSLKNATGLISFAGNLDTLEVDLSSLEGGTSMTFRNISSINIPSLETLSGQLGFWGTDFATFSAPQAHLLRAPVLKTVDGGFTVTRNDELQVIDLPDLETVAGAIDFTGNFYEVEFGSLERVAGAFYLESSNGTFSCTKLKAALKTTDIVKGNWKCDATGYNTTTSSDSGSSTSSSSSSSSTSSGAAIANSVAAPVAGAAALFYALAQLI</sequence>
<dbReference type="Pfam" id="PF12454">
    <property type="entry name" value="Ecm33"/>
    <property type="match status" value="1"/>
</dbReference>
<dbReference type="GO" id="GO:0031505">
    <property type="term" value="P:fungal-type cell wall organization"/>
    <property type="evidence" value="ECO:0007669"/>
    <property type="project" value="TreeGrafter"/>
</dbReference>
<reference evidence="6 7" key="1">
    <citation type="journal article" date="2023" name="IMA Fungus">
        <title>Comparative genomic study of the Penicillium genus elucidates a diverse pangenome and 15 lateral gene transfer events.</title>
        <authorList>
            <person name="Petersen C."/>
            <person name="Sorensen T."/>
            <person name="Nielsen M.R."/>
            <person name="Sondergaard T.E."/>
            <person name="Sorensen J.L."/>
            <person name="Fitzpatrick D.A."/>
            <person name="Frisvad J.C."/>
            <person name="Nielsen K.L."/>
        </authorList>
    </citation>
    <scope>NUCLEOTIDE SEQUENCE [LARGE SCALE GENOMIC DNA]</scope>
    <source>
        <strain evidence="6 7">IBT 35679</strain>
    </source>
</reference>
<dbReference type="SUPFAM" id="SSF52058">
    <property type="entry name" value="L domain-like"/>
    <property type="match status" value="1"/>
</dbReference>
<keyword evidence="3" id="KW-0964">Secreted</keyword>
<organism evidence="6 7">
    <name type="scientific">Penicillium frequentans</name>
    <dbReference type="NCBI Taxonomy" id="3151616"/>
    <lineage>
        <taxon>Eukaryota</taxon>
        <taxon>Fungi</taxon>
        <taxon>Dikarya</taxon>
        <taxon>Ascomycota</taxon>
        <taxon>Pezizomycotina</taxon>
        <taxon>Eurotiomycetes</taxon>
        <taxon>Eurotiomycetidae</taxon>
        <taxon>Eurotiales</taxon>
        <taxon>Aspergillaceae</taxon>
        <taxon>Penicillium</taxon>
    </lineage>
</organism>
<dbReference type="Gene3D" id="3.80.20.20">
    <property type="entry name" value="Receptor L-domain"/>
    <property type="match status" value="1"/>
</dbReference>
<dbReference type="InterPro" id="IPR051648">
    <property type="entry name" value="CWI-Assembly_Regulator"/>
</dbReference>